<keyword evidence="1" id="KW-0812">Transmembrane</keyword>
<evidence type="ECO:0000313" key="4">
    <source>
        <dbReference type="WormBase" id="Y73B6BL.22"/>
    </source>
</evidence>
<dbReference type="SMR" id="Q9GUF4"/>
<dbReference type="EMBL" id="BX284604">
    <property type="protein sequence ID" value="CCD74169.1"/>
    <property type="molecule type" value="Genomic_DNA"/>
</dbReference>
<protein>
    <submittedName>
        <fullName evidence="2">Nitrogen regulatory IIA protein</fullName>
    </submittedName>
</protein>
<name>Q9GUF4_CAEEL</name>
<dbReference type="PaxDb" id="6239-Y73B6BL.22"/>
<dbReference type="GeneID" id="190655"/>
<keyword evidence="3" id="KW-1185">Reference proteome</keyword>
<evidence type="ECO:0000313" key="2">
    <source>
        <dbReference type="EMBL" id="CCD74169.1"/>
    </source>
</evidence>
<dbReference type="RefSeq" id="NP_500979.1">
    <property type="nucleotide sequence ID" value="NM_068578.1"/>
</dbReference>
<dbReference type="OrthoDB" id="10407375at2759"/>
<dbReference type="STRING" id="6239.Y73B6BL.22.1"/>
<dbReference type="KEGG" id="cel:CELE_Y73B6BL.22"/>
<dbReference type="Bgee" id="WBGene00022243">
    <property type="expression patterns" value="Expressed in adult organism and 1 other cell type or tissue"/>
</dbReference>
<dbReference type="FunCoup" id="Q9GUF4">
    <property type="interactions" value="173"/>
</dbReference>
<dbReference type="eggNOG" id="ENOG502TK0N">
    <property type="taxonomic scope" value="Eukaryota"/>
</dbReference>
<dbReference type="Proteomes" id="UP000001940">
    <property type="component" value="Chromosome IV"/>
</dbReference>
<dbReference type="AGR" id="WB:WBGene00022243"/>
<proteinExistence type="predicted"/>
<sequence length="105" mass="12535">MSHKNEKTQHFEKAEDIRTKVLDSMIYRLDERANMVITESPIPEWRAYTQWILIAALLVIFCILRYGVETVELHPTAKKDQDPVIEYRDRELNKTSEAFRARRRT</sequence>
<dbReference type="UCSC" id="Y73B6BL.22">
    <property type="organism name" value="c. elegans"/>
</dbReference>
<dbReference type="AlphaFoldDB" id="Q9GUF4"/>
<dbReference type="WormBase" id="Y73B6BL.22">
    <property type="protein sequence ID" value="CE26280"/>
    <property type="gene ID" value="WBGene00022243"/>
</dbReference>
<dbReference type="CTD" id="190655"/>
<reference evidence="2 3" key="1">
    <citation type="journal article" date="1998" name="Science">
        <title>Genome sequence of the nematode C. elegans: a platform for investigating biology.</title>
        <authorList>
            <consortium name="The C. elegans sequencing consortium"/>
            <person name="Sulson J.E."/>
            <person name="Waterston R."/>
        </authorList>
    </citation>
    <scope>NUCLEOTIDE SEQUENCE [LARGE SCALE GENOMIC DNA]</scope>
    <source>
        <strain evidence="2 3">Bristol N2</strain>
    </source>
</reference>
<dbReference type="HOGENOM" id="CLU_2308549_0_0_1"/>
<evidence type="ECO:0000313" key="3">
    <source>
        <dbReference type="Proteomes" id="UP000001940"/>
    </source>
</evidence>
<keyword evidence="1" id="KW-1133">Transmembrane helix</keyword>
<evidence type="ECO:0000256" key="1">
    <source>
        <dbReference type="SAM" id="Phobius"/>
    </source>
</evidence>
<dbReference type="InParanoid" id="Q9GUF4"/>
<accession>Q9GUF4</accession>
<organism evidence="2 3">
    <name type="scientific">Caenorhabditis elegans</name>
    <dbReference type="NCBI Taxonomy" id="6239"/>
    <lineage>
        <taxon>Eukaryota</taxon>
        <taxon>Metazoa</taxon>
        <taxon>Ecdysozoa</taxon>
        <taxon>Nematoda</taxon>
        <taxon>Chromadorea</taxon>
        <taxon>Rhabditida</taxon>
        <taxon>Rhabditina</taxon>
        <taxon>Rhabditomorpha</taxon>
        <taxon>Rhabditoidea</taxon>
        <taxon>Rhabditidae</taxon>
        <taxon>Peloderinae</taxon>
        <taxon>Caenorhabditis</taxon>
    </lineage>
</organism>
<gene>
    <name evidence="2" type="ORF">CELE_Y73B6BL.22</name>
    <name evidence="2 4" type="ORF">Y73B6BL.22</name>
</gene>
<feature type="transmembrane region" description="Helical" evidence="1">
    <location>
        <begin position="48"/>
        <end position="68"/>
    </location>
</feature>
<keyword evidence="1" id="KW-0472">Membrane</keyword>
<dbReference type="OMA" id="IPEWRAY"/>